<dbReference type="InterPro" id="IPR003607">
    <property type="entry name" value="HD/PDEase_dom"/>
</dbReference>
<dbReference type="InterPro" id="IPR050135">
    <property type="entry name" value="dGTPase-like"/>
</dbReference>
<keyword evidence="3" id="KW-1185">Reference proteome</keyword>
<dbReference type="SMART" id="SM00471">
    <property type="entry name" value="HDc"/>
    <property type="match status" value="1"/>
</dbReference>
<dbReference type="Pfam" id="PF01966">
    <property type="entry name" value="HD"/>
    <property type="match status" value="1"/>
</dbReference>
<feature type="domain" description="HD/PDEase" evidence="1">
    <location>
        <begin position="46"/>
        <end position="175"/>
    </location>
</feature>
<dbReference type="CDD" id="cd00077">
    <property type="entry name" value="HDc"/>
    <property type="match status" value="1"/>
</dbReference>
<comment type="caution">
    <text evidence="2">The sequence shown here is derived from an EMBL/GenBank/DDBJ whole genome shotgun (WGS) entry which is preliminary data.</text>
</comment>
<evidence type="ECO:0000313" key="3">
    <source>
        <dbReference type="Proteomes" id="UP000316208"/>
    </source>
</evidence>
<dbReference type="SUPFAM" id="SSF109604">
    <property type="entry name" value="HD-domain/PDEase-like"/>
    <property type="match status" value="1"/>
</dbReference>
<dbReference type="Gene3D" id="1.10.3210.10">
    <property type="entry name" value="Hypothetical protein af1432"/>
    <property type="match status" value="1"/>
</dbReference>
<evidence type="ECO:0000313" key="2">
    <source>
        <dbReference type="EMBL" id="TQR44348.1"/>
    </source>
</evidence>
<accession>A0ABY3APC7</accession>
<dbReference type="PANTHER" id="PTHR11373:SF4">
    <property type="entry name" value="DEOXYNUCLEOSIDE TRIPHOSPHATE TRIPHOSPHOHYDROLASE SAMHD1"/>
    <property type="match status" value="1"/>
</dbReference>
<dbReference type="RefSeq" id="WP_142544479.1">
    <property type="nucleotide sequence ID" value="NZ_SADY01000004.1"/>
</dbReference>
<dbReference type="PANTHER" id="PTHR11373">
    <property type="entry name" value="DEOXYNUCLEOSIDE TRIPHOSPHATE TRIPHOSPHOHYDROLASE"/>
    <property type="match status" value="1"/>
</dbReference>
<dbReference type="Proteomes" id="UP000316208">
    <property type="component" value="Unassembled WGS sequence"/>
</dbReference>
<dbReference type="EMBL" id="SADY01000004">
    <property type="protein sequence ID" value="TQR44348.1"/>
    <property type="molecule type" value="Genomic_DNA"/>
</dbReference>
<evidence type="ECO:0000259" key="1">
    <source>
        <dbReference type="SMART" id="SM00471"/>
    </source>
</evidence>
<protein>
    <submittedName>
        <fullName evidence="2">HD domain-containing protein</fullName>
    </submittedName>
</protein>
<dbReference type="InterPro" id="IPR006674">
    <property type="entry name" value="HD_domain"/>
</dbReference>
<proteinExistence type="predicted"/>
<gene>
    <name evidence="2" type="ORF">C7Y44_14485</name>
</gene>
<name>A0ABY3APC7_PAEPP</name>
<organism evidence="2 3">
    <name type="scientific">Paenibacillus popilliae</name>
    <name type="common">Bacillus popilliae</name>
    <dbReference type="NCBI Taxonomy" id="78057"/>
    <lineage>
        <taxon>Bacteria</taxon>
        <taxon>Bacillati</taxon>
        <taxon>Bacillota</taxon>
        <taxon>Bacilli</taxon>
        <taxon>Bacillales</taxon>
        <taxon>Paenibacillaceae</taxon>
        <taxon>Paenibacillus</taxon>
    </lineage>
</organism>
<sequence length="386" mass="44434">MNGKDVVHREITINDEDILALIETSVFQRLRRIKQQGNTHCLLSGATHNRYEHSIGVYAMMQKLIRELERSEYVLSDYERKLAAVCAVLHDIGHGPLSHCFKMITNMHHERWTARIIAEHGEIRGILLRTPKLLEDVLSVIQRTGRYRGIESLLFSQIGADKLDYHLRDLIHSGIGVHKFDVDHLLSGLRMHDNKLVVLPNAIPEIEQLIVIKQALFKHGFNHPKVIGQDVLLKLLFHRARYLYEWGGANAISIPQLFMPLFVQDSNWKVEDYVQLDDNLLVALVINWRRHPDTILADIATRYVDGQDNSVYWRVVDGAKWNGHDKNSFTDALYTMDAKYGTYRSGIEVMEHNTITDIIHLSERIRHLSRLPVSTLLYSISAVSMT</sequence>
<reference evidence="2 3" key="1">
    <citation type="submission" date="2018-03" db="EMBL/GenBank/DDBJ databases">
        <title>Aerobic endospore-forming bacteria genome sequencing and assembly.</title>
        <authorList>
            <person name="Cavalcante D.A."/>
            <person name="Driks A."/>
            <person name="Putonti C."/>
            <person name="De-Souza M.T."/>
        </authorList>
    </citation>
    <scope>NUCLEOTIDE SEQUENCE [LARGE SCALE GENOMIC DNA]</scope>
    <source>
        <strain evidence="2 3">SDF0028</strain>
    </source>
</reference>